<keyword evidence="10" id="KW-1185">Reference proteome</keyword>
<evidence type="ECO:0000256" key="7">
    <source>
        <dbReference type="SAM" id="Phobius"/>
    </source>
</evidence>
<feature type="transmembrane region" description="Helical" evidence="7">
    <location>
        <begin position="64"/>
        <end position="86"/>
    </location>
</feature>
<dbReference type="Pfam" id="PF04239">
    <property type="entry name" value="DUF421"/>
    <property type="match status" value="1"/>
</dbReference>
<dbReference type="RefSeq" id="WP_222137268.1">
    <property type="nucleotide sequence ID" value="NZ_JAILXK010000002.1"/>
</dbReference>
<dbReference type="PANTHER" id="PTHR34582:SF6">
    <property type="entry name" value="UPF0702 TRANSMEMBRANE PROTEIN YCAP"/>
    <property type="match status" value="1"/>
</dbReference>
<evidence type="ECO:0000256" key="5">
    <source>
        <dbReference type="ARBA" id="ARBA00022989"/>
    </source>
</evidence>
<evidence type="ECO:0000256" key="1">
    <source>
        <dbReference type="ARBA" id="ARBA00004651"/>
    </source>
</evidence>
<dbReference type="InterPro" id="IPR007353">
    <property type="entry name" value="DUF421"/>
</dbReference>
<dbReference type="PANTHER" id="PTHR34582">
    <property type="entry name" value="UPF0702 TRANSMEMBRANE PROTEIN YCAP"/>
    <property type="match status" value="1"/>
</dbReference>
<keyword evidence="5 7" id="KW-1133">Transmembrane helix</keyword>
<evidence type="ECO:0000256" key="6">
    <source>
        <dbReference type="ARBA" id="ARBA00023136"/>
    </source>
</evidence>
<feature type="transmembrane region" description="Helical" evidence="7">
    <location>
        <begin position="39"/>
        <end position="58"/>
    </location>
</feature>
<sequence length="168" mass="17826">MFYDNLFGLLRVVVISAAAYAILILILRAAGKRALAKLNAFDLVVTVALGSTLSTVLLSSDIALVEGALAFVMLALLQWIVAKLSIHSALVRRATRARPALLLRDGAILHETLRDERVTTSEVYSAVRGQGVAKLADVAAVVLETDGSLSVIARPTSGSVDTLDFLPD</sequence>
<dbReference type="Gene3D" id="3.30.240.20">
    <property type="entry name" value="bsu07140 like domains"/>
    <property type="match status" value="1"/>
</dbReference>
<reference evidence="9" key="1">
    <citation type="submission" date="2021-08" db="EMBL/GenBank/DDBJ databases">
        <title>Sphingopyxis panaciterrulae sp. nov., isolated from the surface water of the Yellow Sea.</title>
        <authorList>
            <person name="Gao Z."/>
            <person name="Zhang D."/>
            <person name="Zhang A."/>
        </authorList>
    </citation>
    <scope>NUCLEOTIDE SEQUENCE</scope>
    <source>
        <strain evidence="9">XHP0097</strain>
    </source>
</reference>
<organism evidence="9 10">
    <name type="scientific">Sphingopyxis jiangsuensis</name>
    <dbReference type="NCBI Taxonomy" id="2871171"/>
    <lineage>
        <taxon>Bacteria</taxon>
        <taxon>Pseudomonadati</taxon>
        <taxon>Pseudomonadota</taxon>
        <taxon>Alphaproteobacteria</taxon>
        <taxon>Sphingomonadales</taxon>
        <taxon>Sphingomonadaceae</taxon>
        <taxon>Sphingopyxis</taxon>
    </lineage>
</organism>
<comment type="caution">
    <text evidence="9">The sequence shown here is derived from an EMBL/GenBank/DDBJ whole genome shotgun (WGS) entry which is preliminary data.</text>
</comment>
<keyword evidence="4 7" id="KW-0812">Transmembrane</keyword>
<gene>
    <name evidence="9" type="ORF">K5P26_14350</name>
</gene>
<evidence type="ECO:0000313" key="10">
    <source>
        <dbReference type="Proteomes" id="UP001166571"/>
    </source>
</evidence>
<evidence type="ECO:0000259" key="8">
    <source>
        <dbReference type="Pfam" id="PF04239"/>
    </source>
</evidence>
<comment type="subcellular location">
    <subcellularLocation>
        <location evidence="1">Cell membrane</location>
        <topology evidence="1">Multi-pass membrane protein</topology>
    </subcellularLocation>
</comment>
<keyword evidence="6 7" id="KW-0472">Membrane</keyword>
<name>A0ABS7MH97_9SPHN</name>
<evidence type="ECO:0000256" key="4">
    <source>
        <dbReference type="ARBA" id="ARBA00022692"/>
    </source>
</evidence>
<keyword evidence="3" id="KW-1003">Cell membrane</keyword>
<comment type="similarity">
    <text evidence="2">Belongs to the UPF0702 family.</text>
</comment>
<evidence type="ECO:0000256" key="2">
    <source>
        <dbReference type="ARBA" id="ARBA00006448"/>
    </source>
</evidence>
<dbReference type="Proteomes" id="UP001166571">
    <property type="component" value="Unassembled WGS sequence"/>
</dbReference>
<protein>
    <submittedName>
        <fullName evidence="9">DUF421 domain-containing protein</fullName>
    </submittedName>
</protein>
<accession>A0ABS7MH97</accession>
<evidence type="ECO:0000313" key="9">
    <source>
        <dbReference type="EMBL" id="MBY4638323.1"/>
    </source>
</evidence>
<evidence type="ECO:0000256" key="3">
    <source>
        <dbReference type="ARBA" id="ARBA00022475"/>
    </source>
</evidence>
<feature type="domain" description="YetF C-terminal" evidence="8">
    <location>
        <begin position="87"/>
        <end position="156"/>
    </location>
</feature>
<feature type="transmembrane region" description="Helical" evidence="7">
    <location>
        <begin position="6"/>
        <end position="27"/>
    </location>
</feature>
<proteinExistence type="inferred from homology"/>
<dbReference type="EMBL" id="JAILXK010000002">
    <property type="protein sequence ID" value="MBY4638323.1"/>
    <property type="molecule type" value="Genomic_DNA"/>
</dbReference>
<dbReference type="InterPro" id="IPR023090">
    <property type="entry name" value="UPF0702_alpha/beta_dom_sf"/>
</dbReference>